<dbReference type="EMBL" id="AF004389">
    <property type="protein sequence ID" value="AAC98718.1"/>
    <property type="molecule type" value="mRNA"/>
</dbReference>
<dbReference type="SUPFAM" id="SSF56371">
    <property type="entry name" value="Ribosome inactivating proteins (RIP)"/>
    <property type="match status" value="1"/>
</dbReference>
<dbReference type="GO" id="GO:0030598">
    <property type="term" value="F:rRNA N-glycosylase activity"/>
    <property type="evidence" value="ECO:0007669"/>
    <property type="project" value="UniProtKB-EC"/>
</dbReference>
<dbReference type="PANTHER" id="PTHR33453:SF34">
    <property type="entry name" value="RIBOSOME-INACTIVATING PROTEIN"/>
    <property type="match status" value="1"/>
</dbReference>
<dbReference type="GO" id="GO:0090729">
    <property type="term" value="F:toxin activity"/>
    <property type="evidence" value="ECO:0007669"/>
    <property type="project" value="UniProtKB-KW"/>
</dbReference>
<evidence type="ECO:0000256" key="8">
    <source>
        <dbReference type="RuleBase" id="RU004915"/>
    </source>
</evidence>
<accession>Q9ZTZ5</accession>
<reference evidence="9" key="1">
    <citation type="submission" date="1997-05" db="EMBL/GenBank/DDBJ databases">
        <authorList>
            <person name="Kim Y.S."/>
            <person name="Park S.C."/>
            <person name="Oh S.K."/>
            <person name="Cho J.W."/>
            <person name="Chung C.H."/>
        </authorList>
    </citation>
    <scope>NUCLEOTIDE SEQUENCE</scope>
    <source>
        <tissue evidence="9">Leaf</tissue>
    </source>
</reference>
<keyword evidence="6 8" id="KW-0611">Plant defense</keyword>
<dbReference type="PRINTS" id="PR00396">
    <property type="entry name" value="SHIGARICIN"/>
</dbReference>
<keyword evidence="4 8" id="KW-0800">Toxin</keyword>
<keyword evidence="7 8" id="KW-0652">Protein synthesis inhibitor</keyword>
<evidence type="ECO:0000256" key="2">
    <source>
        <dbReference type="ARBA" id="ARBA00008544"/>
    </source>
</evidence>
<dbReference type="EC" id="3.2.2.22" evidence="3 8"/>
<dbReference type="GO" id="GO:0006952">
    <property type="term" value="P:defense response"/>
    <property type="evidence" value="ECO:0007669"/>
    <property type="project" value="UniProtKB-KW"/>
</dbReference>
<dbReference type="GO" id="GO:0017148">
    <property type="term" value="P:negative regulation of translation"/>
    <property type="evidence" value="ECO:0007669"/>
    <property type="project" value="UniProtKB-KW"/>
</dbReference>
<dbReference type="PROSITE" id="PS00275">
    <property type="entry name" value="SHIGA_RICIN"/>
    <property type="match status" value="1"/>
</dbReference>
<evidence type="ECO:0000256" key="7">
    <source>
        <dbReference type="ARBA" id="ARBA00023193"/>
    </source>
</evidence>
<dbReference type="AlphaFoldDB" id="Q9ZTZ5"/>
<protein>
    <recommendedName>
        <fullName evidence="3 8">rRNA N-glycosylase</fullName>
        <ecNumber evidence="3 8">3.2.2.22</ecNumber>
    </recommendedName>
</protein>
<dbReference type="PANTHER" id="PTHR33453">
    <property type="match status" value="1"/>
</dbReference>
<comment type="catalytic activity">
    <reaction evidence="1 8">
        <text>Endohydrolysis of the N-glycosidic bond at one specific adenosine on the 28S rRNA.</text>
        <dbReference type="EC" id="3.2.2.22"/>
    </reaction>
</comment>
<evidence type="ECO:0000256" key="4">
    <source>
        <dbReference type="ARBA" id="ARBA00022656"/>
    </source>
</evidence>
<dbReference type="Gene3D" id="4.10.470.10">
    <property type="entry name" value="Ricin (A Subunit), domain 2"/>
    <property type="match status" value="1"/>
</dbReference>
<sequence length="279" mass="31348">MKMKKITNLVYILVAITTSVIFQWTCNAVNPTFVVTMSATNKSYSTLLSSFRDEIQDKKLKGTYGFQNDLPVVAAPTKPAKYLYIDIQADKGMITAAFNKNDLYYMGYAHTADGAKKVRLFKGAPTDVRLIFPDVTNINNRYYSTITGNYNELGDRASVGLGAKPLNKFINEEIYTKKKFDIQTDQKLALMVIQTIAEAARFKYIEGEIVAKFSDNSGFKANPKAKSLENNWDKTSETVKASTGPRIDLELTYGNGNVVWKWFQVGELVDVMGILKYLK</sequence>
<evidence type="ECO:0000256" key="1">
    <source>
        <dbReference type="ARBA" id="ARBA00000237"/>
    </source>
</evidence>
<organism evidence="9">
    <name type="scientific">Amaranthus viridis</name>
    <name type="common">Slender amaranth</name>
    <dbReference type="NCBI Taxonomy" id="56196"/>
    <lineage>
        <taxon>Eukaryota</taxon>
        <taxon>Viridiplantae</taxon>
        <taxon>Streptophyta</taxon>
        <taxon>Embryophyta</taxon>
        <taxon>Tracheophyta</taxon>
        <taxon>Spermatophyta</taxon>
        <taxon>Magnoliopsida</taxon>
        <taxon>eudicotyledons</taxon>
        <taxon>Gunneridae</taxon>
        <taxon>Pentapetalae</taxon>
        <taxon>Caryophyllales</taxon>
        <taxon>Amaranthaceae</taxon>
        <taxon>Amaranthus</taxon>
    </lineage>
</organism>
<dbReference type="InterPro" id="IPR001574">
    <property type="entry name" value="Ribosome_inactivat_prot"/>
</dbReference>
<dbReference type="Pfam" id="PF00161">
    <property type="entry name" value="RIP"/>
    <property type="match status" value="1"/>
</dbReference>
<comment type="similarity">
    <text evidence="2">Belongs to the ribosome-inactivating protein family. Type 1 RIP subfamily.</text>
</comment>
<name>Q9ZTZ5_AMAVI</name>
<proteinExistence type="evidence at transcript level"/>
<evidence type="ECO:0000313" key="9">
    <source>
        <dbReference type="EMBL" id="AAC98718.1"/>
    </source>
</evidence>
<dbReference type="InterPro" id="IPR017989">
    <property type="entry name" value="Ribosome_inactivat_1/2"/>
</dbReference>
<dbReference type="InterPro" id="IPR016139">
    <property type="entry name" value="Ribosome_inactivat_prot_sub2"/>
</dbReference>
<dbReference type="InterPro" id="IPR017988">
    <property type="entry name" value="Ribosome_inactivat_prot_CS"/>
</dbReference>
<evidence type="ECO:0000256" key="3">
    <source>
        <dbReference type="ARBA" id="ARBA00012001"/>
    </source>
</evidence>
<keyword evidence="5 8" id="KW-0378">Hydrolase</keyword>
<dbReference type="Gene3D" id="3.40.420.10">
    <property type="entry name" value="Ricin (A subunit), domain 1"/>
    <property type="match status" value="1"/>
</dbReference>
<dbReference type="InterPro" id="IPR016138">
    <property type="entry name" value="Ribosome_inactivat_prot_sub1"/>
</dbReference>
<dbReference type="InterPro" id="IPR036041">
    <property type="entry name" value="Ribosome-inact_prot_sf"/>
</dbReference>
<gene>
    <name evidence="9" type="primary">ARP2</name>
</gene>
<evidence type="ECO:0000256" key="6">
    <source>
        <dbReference type="ARBA" id="ARBA00022821"/>
    </source>
</evidence>
<evidence type="ECO:0000256" key="5">
    <source>
        <dbReference type="ARBA" id="ARBA00022801"/>
    </source>
</evidence>